<dbReference type="Gene3D" id="3.60.20.10">
    <property type="entry name" value="Glutamine Phosphoribosylpyrophosphate, subunit 1, domain 1"/>
    <property type="match status" value="1"/>
</dbReference>
<dbReference type="Proteomes" id="UP001589733">
    <property type="component" value="Unassembled WGS sequence"/>
</dbReference>
<dbReference type="EMBL" id="JBHLYR010000028">
    <property type="protein sequence ID" value="MFB9992038.1"/>
    <property type="molecule type" value="Genomic_DNA"/>
</dbReference>
<protein>
    <submittedName>
        <fullName evidence="1">Uncharacterized protein</fullName>
    </submittedName>
</protein>
<comment type="caution">
    <text evidence="1">The sequence shown here is derived from an EMBL/GenBank/DDBJ whole genome shotgun (WGS) entry which is preliminary data.</text>
</comment>
<proteinExistence type="predicted"/>
<name>A0ABV6AX02_9DEIO</name>
<dbReference type="InterPro" id="IPR029055">
    <property type="entry name" value="Ntn_hydrolases_N"/>
</dbReference>
<sequence length="199" mass="21642">MTLIVGLVHNGNTYLASDSCASDGHTYNLTAHPKLFSNSSLSIGYTSSFRMAQLLEHSFIPPKRANKTPPLTYLVRDVVPSLRKLFKDGGYGTVSNNSETGGQFLVALDNQIFTVQSDFSVSVWRQPFAAVGSGEEPALGALWATAGLKLPPEERLLLALEATESIVTTVRAPFFVMRQSQQAVELLRPLSVSTERPLS</sequence>
<reference evidence="1 2" key="1">
    <citation type="submission" date="2024-09" db="EMBL/GenBank/DDBJ databases">
        <authorList>
            <person name="Sun Q."/>
            <person name="Mori K."/>
        </authorList>
    </citation>
    <scope>NUCLEOTIDE SEQUENCE [LARGE SCALE GENOMIC DNA]</scope>
    <source>
        <strain evidence="1 2">JCM 13503</strain>
    </source>
</reference>
<evidence type="ECO:0000313" key="1">
    <source>
        <dbReference type="EMBL" id="MFB9992038.1"/>
    </source>
</evidence>
<accession>A0ABV6AX02</accession>
<dbReference type="RefSeq" id="WP_380008165.1">
    <property type="nucleotide sequence ID" value="NZ_JBHLYR010000028.1"/>
</dbReference>
<evidence type="ECO:0000313" key="2">
    <source>
        <dbReference type="Proteomes" id="UP001589733"/>
    </source>
</evidence>
<organism evidence="1 2">
    <name type="scientific">Deinococcus oregonensis</name>
    <dbReference type="NCBI Taxonomy" id="1805970"/>
    <lineage>
        <taxon>Bacteria</taxon>
        <taxon>Thermotogati</taxon>
        <taxon>Deinococcota</taxon>
        <taxon>Deinococci</taxon>
        <taxon>Deinococcales</taxon>
        <taxon>Deinococcaceae</taxon>
        <taxon>Deinococcus</taxon>
    </lineage>
</organism>
<dbReference type="SUPFAM" id="SSF56235">
    <property type="entry name" value="N-terminal nucleophile aminohydrolases (Ntn hydrolases)"/>
    <property type="match status" value="1"/>
</dbReference>
<gene>
    <name evidence="1" type="ORF">ACFFLM_08705</name>
</gene>
<keyword evidence="2" id="KW-1185">Reference proteome</keyword>